<organism evidence="1 2">
    <name type="scientific">Artomyces pyxidatus</name>
    <dbReference type="NCBI Taxonomy" id="48021"/>
    <lineage>
        <taxon>Eukaryota</taxon>
        <taxon>Fungi</taxon>
        <taxon>Dikarya</taxon>
        <taxon>Basidiomycota</taxon>
        <taxon>Agaricomycotina</taxon>
        <taxon>Agaricomycetes</taxon>
        <taxon>Russulales</taxon>
        <taxon>Auriscalpiaceae</taxon>
        <taxon>Artomyces</taxon>
    </lineage>
</organism>
<evidence type="ECO:0000313" key="2">
    <source>
        <dbReference type="Proteomes" id="UP000814140"/>
    </source>
</evidence>
<dbReference type="Proteomes" id="UP000814140">
    <property type="component" value="Unassembled WGS sequence"/>
</dbReference>
<reference evidence="1" key="2">
    <citation type="journal article" date="2022" name="New Phytol.">
        <title>Evolutionary transition to the ectomycorrhizal habit in the genomes of a hyperdiverse lineage of mushroom-forming fungi.</title>
        <authorList>
            <person name="Looney B."/>
            <person name="Miyauchi S."/>
            <person name="Morin E."/>
            <person name="Drula E."/>
            <person name="Courty P.E."/>
            <person name="Kohler A."/>
            <person name="Kuo A."/>
            <person name="LaButti K."/>
            <person name="Pangilinan J."/>
            <person name="Lipzen A."/>
            <person name="Riley R."/>
            <person name="Andreopoulos W."/>
            <person name="He G."/>
            <person name="Johnson J."/>
            <person name="Nolan M."/>
            <person name="Tritt A."/>
            <person name="Barry K.W."/>
            <person name="Grigoriev I.V."/>
            <person name="Nagy L.G."/>
            <person name="Hibbett D."/>
            <person name="Henrissat B."/>
            <person name="Matheny P.B."/>
            <person name="Labbe J."/>
            <person name="Martin F.M."/>
        </authorList>
    </citation>
    <scope>NUCLEOTIDE SEQUENCE</scope>
    <source>
        <strain evidence="1">HHB10654</strain>
    </source>
</reference>
<keyword evidence="2" id="KW-1185">Reference proteome</keyword>
<reference evidence="1" key="1">
    <citation type="submission" date="2021-03" db="EMBL/GenBank/DDBJ databases">
        <authorList>
            <consortium name="DOE Joint Genome Institute"/>
            <person name="Ahrendt S."/>
            <person name="Looney B.P."/>
            <person name="Miyauchi S."/>
            <person name="Morin E."/>
            <person name="Drula E."/>
            <person name="Courty P.E."/>
            <person name="Chicoki N."/>
            <person name="Fauchery L."/>
            <person name="Kohler A."/>
            <person name="Kuo A."/>
            <person name="Labutti K."/>
            <person name="Pangilinan J."/>
            <person name="Lipzen A."/>
            <person name="Riley R."/>
            <person name="Andreopoulos W."/>
            <person name="He G."/>
            <person name="Johnson J."/>
            <person name="Barry K.W."/>
            <person name="Grigoriev I.V."/>
            <person name="Nagy L."/>
            <person name="Hibbett D."/>
            <person name="Henrissat B."/>
            <person name="Matheny P.B."/>
            <person name="Labbe J."/>
            <person name="Martin F."/>
        </authorList>
    </citation>
    <scope>NUCLEOTIDE SEQUENCE</scope>
    <source>
        <strain evidence="1">HHB10654</strain>
    </source>
</reference>
<comment type="caution">
    <text evidence="1">The sequence shown here is derived from an EMBL/GenBank/DDBJ whole genome shotgun (WGS) entry which is preliminary data.</text>
</comment>
<sequence length="131" mass="15282">MSTPSWYAMHLGLPNSFQVNPALTASTVLYLTRGKADWLSGRLVLVIPRCFNDIQLIFSRRTHWSTSYVSPEVGQMRWTRRMDPWDIGLHQRLKGSKHSFQQRDFSADGDLLYWAPYASYAVQFHRIPHKL</sequence>
<accession>A0ACB8TAD0</accession>
<evidence type="ECO:0000313" key="1">
    <source>
        <dbReference type="EMBL" id="KAI0065459.1"/>
    </source>
</evidence>
<gene>
    <name evidence="1" type="ORF">BV25DRAFT_1692852</name>
</gene>
<protein>
    <submittedName>
        <fullName evidence="1">Uncharacterized protein</fullName>
    </submittedName>
</protein>
<proteinExistence type="predicted"/>
<name>A0ACB8TAD0_9AGAM</name>
<dbReference type="EMBL" id="MU277195">
    <property type="protein sequence ID" value="KAI0065459.1"/>
    <property type="molecule type" value="Genomic_DNA"/>
</dbReference>